<accession>A0A5M3TD08</accession>
<keyword evidence="2" id="KW-1185">Reference proteome</keyword>
<dbReference type="EMBL" id="BIMW01000155">
    <property type="protein sequence ID" value="GCE95930.1"/>
    <property type="molecule type" value="Genomic_DNA"/>
</dbReference>
<evidence type="ECO:0000313" key="2">
    <source>
        <dbReference type="Proteomes" id="UP000326169"/>
    </source>
</evidence>
<evidence type="ECO:0000313" key="1">
    <source>
        <dbReference type="EMBL" id="GCE95930.1"/>
    </source>
</evidence>
<gene>
    <name evidence="1" type="ORF">NIES46_39960</name>
</gene>
<proteinExistence type="predicted"/>
<comment type="caution">
    <text evidence="1">The sequence shown here is derived from an EMBL/GenBank/DDBJ whole genome shotgun (WGS) entry which is preliminary data.</text>
</comment>
<dbReference type="Proteomes" id="UP000326169">
    <property type="component" value="Unassembled WGS sequence"/>
</dbReference>
<sequence>MTLAQFLQGFWAIEGGFRRGFPAEDIGVGVEVGADELDLHLGIVQVLGGVLHREELGWGGGLGAVVDVVENLATGGVADPLAKAL</sequence>
<reference evidence="1 2" key="1">
    <citation type="journal article" date="2019" name="J Genomics">
        <title>The Draft Genome of a Hydrogen-producing Cyanobacterium, Arthrospira platensis NIES-46.</title>
        <authorList>
            <person name="Suzuki S."/>
            <person name="Yamaguchi H."/>
            <person name="Kawachi M."/>
        </authorList>
    </citation>
    <scope>NUCLEOTIDE SEQUENCE [LARGE SCALE GENOMIC DNA]</scope>
    <source>
        <strain evidence="1 2">NIES-46</strain>
    </source>
</reference>
<name>A0A5M3TD08_LIMPL</name>
<protein>
    <submittedName>
        <fullName evidence="1">Uncharacterized protein</fullName>
    </submittedName>
</protein>
<organism evidence="1 2">
    <name type="scientific">Limnospira platensis NIES-46</name>
    <dbReference type="NCBI Taxonomy" id="1236695"/>
    <lineage>
        <taxon>Bacteria</taxon>
        <taxon>Bacillati</taxon>
        <taxon>Cyanobacteriota</taxon>
        <taxon>Cyanophyceae</taxon>
        <taxon>Oscillatoriophycideae</taxon>
        <taxon>Oscillatoriales</taxon>
        <taxon>Sirenicapillariaceae</taxon>
        <taxon>Limnospira</taxon>
    </lineage>
</organism>